<dbReference type="EMBL" id="CATNWA010014695">
    <property type="protein sequence ID" value="CAI9574863.1"/>
    <property type="molecule type" value="Genomic_DNA"/>
</dbReference>
<name>A0ABN9DU09_9NEOB</name>
<dbReference type="Proteomes" id="UP001162483">
    <property type="component" value="Unassembled WGS sequence"/>
</dbReference>
<protein>
    <submittedName>
        <fullName evidence="1">Uncharacterized protein</fullName>
    </submittedName>
</protein>
<comment type="caution">
    <text evidence="1">The sequence shown here is derived from an EMBL/GenBank/DDBJ whole genome shotgun (WGS) entry which is preliminary data.</text>
</comment>
<gene>
    <name evidence="1" type="ORF">SPARVUS_LOCUS8057688</name>
</gene>
<keyword evidence="2" id="KW-1185">Reference proteome</keyword>
<proteinExistence type="predicted"/>
<sequence length="63" mass="6938">MNSLVPYDLCDHSQILHVVSNDVTSDILLTTLHVITVWPISDHMPCRRCQSPGPGLSLPASKQ</sequence>
<reference evidence="1" key="1">
    <citation type="submission" date="2023-05" db="EMBL/GenBank/DDBJ databases">
        <authorList>
            <person name="Stuckert A."/>
        </authorList>
    </citation>
    <scope>NUCLEOTIDE SEQUENCE</scope>
</reference>
<accession>A0ABN9DU09</accession>
<evidence type="ECO:0000313" key="2">
    <source>
        <dbReference type="Proteomes" id="UP001162483"/>
    </source>
</evidence>
<organism evidence="1 2">
    <name type="scientific">Staurois parvus</name>
    <dbReference type="NCBI Taxonomy" id="386267"/>
    <lineage>
        <taxon>Eukaryota</taxon>
        <taxon>Metazoa</taxon>
        <taxon>Chordata</taxon>
        <taxon>Craniata</taxon>
        <taxon>Vertebrata</taxon>
        <taxon>Euteleostomi</taxon>
        <taxon>Amphibia</taxon>
        <taxon>Batrachia</taxon>
        <taxon>Anura</taxon>
        <taxon>Neobatrachia</taxon>
        <taxon>Ranoidea</taxon>
        <taxon>Ranidae</taxon>
        <taxon>Staurois</taxon>
    </lineage>
</organism>
<evidence type="ECO:0000313" key="1">
    <source>
        <dbReference type="EMBL" id="CAI9574863.1"/>
    </source>
</evidence>